<dbReference type="Gene3D" id="1.10.510.10">
    <property type="entry name" value="Transferase(Phosphotransferase) domain 1"/>
    <property type="match status" value="1"/>
</dbReference>
<dbReference type="AlphaFoldDB" id="A0A5K1JSQ7"/>
<evidence type="ECO:0000313" key="1">
    <source>
        <dbReference type="EMBL" id="VWO94921.1"/>
    </source>
</evidence>
<proteinExistence type="predicted"/>
<gene>
    <name evidence="1" type="primary">I1S050</name>
</gene>
<dbReference type="EMBL" id="LR724341">
    <property type="protein sequence ID" value="VWO94921.1"/>
    <property type="molecule type" value="Genomic_DNA"/>
</dbReference>
<reference evidence="1" key="1">
    <citation type="submission" date="2019-10" db="EMBL/GenBank/DDBJ databases">
        <authorList>
            <person name="Nor Muhammad N."/>
        </authorList>
    </citation>
    <scope>NUCLEOTIDE SEQUENCE</scope>
</reference>
<name>A0A5K1JSQ7_9APHY</name>
<keyword evidence="1" id="KW-0418">Kinase</keyword>
<protein>
    <submittedName>
        <fullName evidence="1">Protein kinase domain-containing protein</fullName>
    </submittedName>
</protein>
<accession>A0A5K1JSQ7</accession>
<keyword evidence="1" id="KW-0808">Transferase</keyword>
<organism evidence="1">
    <name type="scientific">Ganoderma boninense</name>
    <dbReference type="NCBI Taxonomy" id="34458"/>
    <lineage>
        <taxon>Eukaryota</taxon>
        <taxon>Fungi</taxon>
        <taxon>Dikarya</taxon>
        <taxon>Basidiomycota</taxon>
        <taxon>Agaricomycotina</taxon>
        <taxon>Agaricomycetes</taxon>
        <taxon>Polyporales</taxon>
        <taxon>Polyporaceae</taxon>
        <taxon>Ganoderma</taxon>
    </lineage>
</organism>
<dbReference type="GO" id="GO:0016301">
    <property type="term" value="F:kinase activity"/>
    <property type="evidence" value="ECO:0007669"/>
    <property type="project" value="UniProtKB-KW"/>
</dbReference>
<sequence length="251" mass="28847">MALTYKSAALSRRDDLESLAYSIFALYADGLPWHNEEQSTKILRMKQIWQKSGALQGTCEFPLGDLLHYAQSLDFFAEPDYDGWRDAFWRVDNAAVDFPQSDPLYDPTDTTEAVPRNMLFIDWQRPVGNVYDIYLREESNMGRMHYAPGSSHGYRPDSSGWTWPLTMKPEDTMGGGQDLIREFVQHISQPPTTTFPSLAESCDPEVMRGFDDPIPFKIFVEVENNNAEGEYELESCRKEEIMEEQTAQKED</sequence>